<dbReference type="InterPro" id="IPR009030">
    <property type="entry name" value="Growth_fac_rcpt_cys_sf"/>
</dbReference>
<dbReference type="SMART" id="SM01411">
    <property type="entry name" value="Ephrin_rec_like"/>
    <property type="match status" value="12"/>
</dbReference>
<keyword evidence="4" id="KW-1185">Reference proteome</keyword>
<dbReference type="PROSITE" id="PS50191">
    <property type="entry name" value="CRAL_TRIO"/>
    <property type="match status" value="1"/>
</dbReference>
<evidence type="ECO:0000313" key="3">
    <source>
        <dbReference type="EMBL" id="PSC75080.1"/>
    </source>
</evidence>
<dbReference type="InterPro" id="IPR006212">
    <property type="entry name" value="Furin_repeat"/>
</dbReference>
<dbReference type="EMBL" id="LHPF02000003">
    <property type="protein sequence ID" value="PSC75080.1"/>
    <property type="molecule type" value="Genomic_DNA"/>
</dbReference>
<dbReference type="Proteomes" id="UP000239649">
    <property type="component" value="Unassembled WGS sequence"/>
</dbReference>
<feature type="domain" description="CRAL-TRIO" evidence="2">
    <location>
        <begin position="105"/>
        <end position="271"/>
    </location>
</feature>
<organism evidence="3 4">
    <name type="scientific">Micractinium conductrix</name>
    <dbReference type="NCBI Taxonomy" id="554055"/>
    <lineage>
        <taxon>Eukaryota</taxon>
        <taxon>Viridiplantae</taxon>
        <taxon>Chlorophyta</taxon>
        <taxon>core chlorophytes</taxon>
        <taxon>Trebouxiophyceae</taxon>
        <taxon>Chlorellales</taxon>
        <taxon>Chlorellaceae</taxon>
        <taxon>Chlorella clade</taxon>
        <taxon>Micractinium</taxon>
    </lineage>
</organism>
<dbReference type="InterPro" id="IPR011641">
    <property type="entry name" value="Tyr-kin_ephrin_A/B_rcpt-like"/>
</dbReference>
<feature type="region of interest" description="Disordered" evidence="1">
    <location>
        <begin position="1"/>
        <end position="23"/>
    </location>
</feature>
<dbReference type="Gene3D" id="3.40.525.10">
    <property type="entry name" value="CRAL-TRIO lipid binding domain"/>
    <property type="match status" value="1"/>
</dbReference>
<dbReference type="Pfam" id="PF07699">
    <property type="entry name" value="Ephrin_rec_like"/>
    <property type="match status" value="3"/>
</dbReference>
<dbReference type="Gene3D" id="2.10.50.10">
    <property type="entry name" value="Tumor Necrosis Factor Receptor, subunit A, domain 2"/>
    <property type="match status" value="6"/>
</dbReference>
<evidence type="ECO:0000256" key="1">
    <source>
        <dbReference type="SAM" id="MobiDB-lite"/>
    </source>
</evidence>
<dbReference type="SUPFAM" id="SSF52087">
    <property type="entry name" value="CRAL/TRIO domain"/>
    <property type="match status" value="1"/>
</dbReference>
<reference evidence="3 4" key="1">
    <citation type="journal article" date="2018" name="Plant J.">
        <title>Genome sequences of Chlorella sorokiniana UTEX 1602 and Micractinium conductrix SAG 241.80: implications to maltose excretion by a green alga.</title>
        <authorList>
            <person name="Arriola M.B."/>
            <person name="Velmurugan N."/>
            <person name="Zhang Y."/>
            <person name="Plunkett M.H."/>
            <person name="Hondzo H."/>
            <person name="Barney B.M."/>
        </authorList>
    </citation>
    <scope>NUCLEOTIDE SEQUENCE [LARGE SCALE GENOMIC DNA]</scope>
    <source>
        <strain evidence="3 4">SAG 241.80</strain>
    </source>
</reference>
<accession>A0A2P6VLX2</accession>
<protein>
    <submittedName>
        <fullName evidence="3">CRAL TRIO domain-containing</fullName>
    </submittedName>
</protein>
<evidence type="ECO:0000313" key="4">
    <source>
        <dbReference type="Proteomes" id="UP000239649"/>
    </source>
</evidence>
<name>A0A2P6VLX2_9CHLO</name>
<comment type="caution">
    <text evidence="3">The sequence shown here is derived from an EMBL/GenBank/DDBJ whole genome shotgun (WGS) entry which is preliminary data.</text>
</comment>
<dbReference type="SMART" id="SM00516">
    <property type="entry name" value="SEC14"/>
    <property type="match status" value="1"/>
</dbReference>
<dbReference type="InterPro" id="IPR001251">
    <property type="entry name" value="CRAL-TRIO_dom"/>
</dbReference>
<dbReference type="Pfam" id="PF00650">
    <property type="entry name" value="CRAL_TRIO"/>
    <property type="match status" value="1"/>
</dbReference>
<dbReference type="InterPro" id="IPR036865">
    <property type="entry name" value="CRAL-TRIO_dom_sf"/>
</dbReference>
<dbReference type="PANTHER" id="PTHR46967">
    <property type="entry name" value="INSULIN-LIKE GROWTH FACTOR BINDING PROTEIN,N-TERMINAL"/>
    <property type="match status" value="1"/>
</dbReference>
<dbReference type="CDD" id="cd00170">
    <property type="entry name" value="SEC14"/>
    <property type="match status" value="1"/>
</dbReference>
<dbReference type="SMART" id="SM00261">
    <property type="entry name" value="FU"/>
    <property type="match status" value="5"/>
</dbReference>
<dbReference type="PANTHER" id="PTHR46967:SF2">
    <property type="entry name" value="SUSHI, VON WILLEBRAND FACTOR TYPE A, EGF AND PENTRAXIN DOMAIN-CONTAINING PROTEIN 1-LIKE"/>
    <property type="match status" value="1"/>
</dbReference>
<sequence length="1864" mass="192254">MLKRAAGMFRSGNGPSPGLCPDEDAARIEEEDGLRRLEAELGPGAAAVVAAFAGSSELPDGPAAAGQVRLLLLRYLRAEKGDAAKAAARLEEQAAWRQSSGRVPQDEVAAELARGKVKLQPPTEGSAGRPLLIVKARLHHPGGSPLATQRFIAYCLEATSCYCWNRHSGDGKMVAVFDLAGLKLANLDATALRASFTMLAQHYPERMSAVWMLEVPTIFWGIWKLVEPFIDRTARKAIKFVYGKEGRDALVESLGRDVVPLEYGGDAAEIPVEVAVQQLDAWRQQHHRNAAQEETGGAAATAADPLQLQEQQRRAEQEHADAEPHAATAAGGVDCFVKLELLRADSTSDIMPRCLTGFKIYLDSSCQVSIEPLNSAGNYVNGVWSGFSAKMYEQFVECPTDEGLAIPSAGTPTAIKAAIVKALEGHVYGFDEFGTALNPIPLHATTPLAFAAGRVTVMLPGSVVMVYAVTQITLTASQVDAGLSVMTACSQTPVPTTMCRDSSATDGVGSACPAGRYGSMVGSSIKACAMCPAGSMGNGYGCSACDAGTVSESVGSPACSPCPPGKYAPGGISPCLPCPQHTYTETSGNSACTACPPDAYAWLPGSYSCLRCVKGIPVQCAGADCGPSAGSPGSHIVTTGRLTACALAGEYALLAAGKCTSWLAQTPAVRVQLAFEVAADCSVEILPIADPACADPTSPEWPSYGDIKMSAYYATTDTIRSVLPSTAPPSKGLMVGVDVTAGANAVTVNFWGASNDPADAAADSIKGNIKCTPPNTLVVGGQLVGKPVAPVTQCPPRSYFVANQYCYACPPGYTCPGGATANSGTRVACAAGTYNNLLGGSTCQACSTGFTSNPAAPYCTVGTVQTDCTHATLGLYYDPEQASCVQCPAGTRRDDATQQCVDCLPGELSGAGAKACTPCPAGEFNPSSGLADQSGDTPGVRCLLCPEGSLALKAGAATDVTAVITATGATFCDACPAGTTSVDAKSPCAACADATYRSGDAAPGNNECVRIPAGFKIKPAAPTATPPVLARSELLPCEAGKISFWDEFLTTRTPAASGECVACSSLGAGLAHTYAPRPGMTACIACPAGTVPKNNGQGRTTACQECPDGTYRSSIMKTCAQCGAGREVGPSYKRACTNCDPGFFMSPAMAIDDEDYCSPCPRNTFRANSGATSCIKCPKGTQTQDSGNDECAECPVGFLNNKEGEPCVRAPPGTYVNTIGAVTPTPCPPGTWNNEAGQDSCEPCPPGKYSNNLGSRECKTCAAGAYSGARATRCINCQPGFTSASGSGACAPCKPGSYAPFANADQCSPCPKGYQCPTAGMRKEGPCPKGTFSNREGVKLCSPCPVNTYSNGGGTAAASTPTYSCIKCAQGTNTRGLPGQSKCQEIRPQVTLTPLSAGGSYVEGAWGGAPDALYPWPLECPTVASAAVAPPPGTGKASQLRAAVLAAFEGFAYGFDEESKPRRTLPVARILYAPGRVVVERGSGAGTTLVYAISEASVSSDDLSNDDGSPLRATTACSELNAGPGLDASSQCKGPDEAHLPCDGSYGIVLRPQYDPLKICALCPQTAPSEECRGQDCGPTPSSPGTHILTVGQLTGCALDDSTPWELKAWTKCASWRESVPTLQLSLAVTGDCSIFVSPITDPSCADPADDSGAPYGALQLSAYYANLTAIRTPHSPDAGNRPCWRRYCPRPAVLCRHVRRSSQRDPPGVLTRGVRSSGRGVGMEYDAVSQQCQPCAAGTARNDTLVACVACPPGSYSAEGAAECSLCPAGQYSPTEGLADQSDPTGVPCLHCPVGSLALRSGVAGPEAAVEAGATYCDPCPADTYQDAEDAEAGCVPCDPGYFRSGDAMPANNACQPLPEERR</sequence>
<gene>
    <name evidence="3" type="ORF">C2E20_2038</name>
</gene>
<dbReference type="OrthoDB" id="1434354at2759"/>
<evidence type="ECO:0000259" key="2">
    <source>
        <dbReference type="PROSITE" id="PS50191"/>
    </source>
</evidence>
<dbReference type="SUPFAM" id="SSF57184">
    <property type="entry name" value="Growth factor receptor domain"/>
    <property type="match status" value="5"/>
</dbReference>
<proteinExistence type="predicted"/>